<dbReference type="Proteomes" id="UP001305928">
    <property type="component" value="Chromosome"/>
</dbReference>
<dbReference type="RefSeq" id="WP_318645040.1">
    <property type="nucleotide sequence ID" value="NZ_CP137892.1"/>
</dbReference>
<gene>
    <name evidence="2" type="ORF">SBP02_03565</name>
</gene>
<accession>A0ABZ0PXE4</accession>
<dbReference type="Pfam" id="PF04993">
    <property type="entry name" value="TfoX_N"/>
    <property type="match status" value="1"/>
</dbReference>
<keyword evidence="3" id="KW-1185">Reference proteome</keyword>
<dbReference type="InterPro" id="IPR007076">
    <property type="entry name" value="TfoX_N"/>
</dbReference>
<dbReference type="Gene3D" id="3.30.1460.30">
    <property type="entry name" value="YgaC/TfoX-N like chaperone"/>
    <property type="match status" value="1"/>
</dbReference>
<evidence type="ECO:0000259" key="1">
    <source>
        <dbReference type="Pfam" id="PF04993"/>
    </source>
</evidence>
<proteinExistence type="predicted"/>
<reference evidence="2 3" key="1">
    <citation type="submission" date="2023-11" db="EMBL/GenBank/DDBJ databases">
        <title>Complete genome of Pseudomonas benzenivorans BA3361.</title>
        <authorList>
            <person name="Shin S.Y."/>
            <person name="Song J."/>
            <person name="Kang H."/>
        </authorList>
    </citation>
    <scope>NUCLEOTIDE SEQUENCE [LARGE SCALE GENOMIC DNA]</scope>
    <source>
        <strain evidence="2 3">HNIBRBA3361</strain>
    </source>
</reference>
<feature type="domain" description="TfoX N-terminal" evidence="1">
    <location>
        <begin position="13"/>
        <end position="101"/>
    </location>
</feature>
<evidence type="ECO:0000313" key="3">
    <source>
        <dbReference type="Proteomes" id="UP001305928"/>
    </source>
</evidence>
<evidence type="ECO:0000313" key="2">
    <source>
        <dbReference type="EMBL" id="WPC05853.1"/>
    </source>
</evidence>
<sequence>MAYDEGLAERLREALQGQADITERKMFGGMAFMVRGHMCVGILGDVLMARVGPGAYEQALALPHVRAMDFTGKPMRGYVFVEPPGFAEDGDLAAWVQRCHSFVQSLPPKPPK</sequence>
<dbReference type="SUPFAM" id="SSF159894">
    <property type="entry name" value="YgaC/TfoX-N like"/>
    <property type="match status" value="1"/>
</dbReference>
<name>A0ABZ0PXE4_9PSED</name>
<protein>
    <submittedName>
        <fullName evidence="2">TfoX/Sxy family protein</fullName>
    </submittedName>
</protein>
<dbReference type="EMBL" id="CP137892">
    <property type="protein sequence ID" value="WPC05853.1"/>
    <property type="molecule type" value="Genomic_DNA"/>
</dbReference>
<organism evidence="2 3">
    <name type="scientific">Pseudomonas benzenivorans</name>
    <dbReference type="NCBI Taxonomy" id="556533"/>
    <lineage>
        <taxon>Bacteria</taxon>
        <taxon>Pseudomonadati</taxon>
        <taxon>Pseudomonadota</taxon>
        <taxon>Gammaproteobacteria</taxon>
        <taxon>Pseudomonadales</taxon>
        <taxon>Pseudomonadaceae</taxon>
        <taxon>Pseudomonas</taxon>
    </lineage>
</organism>